<feature type="non-terminal residue" evidence="6">
    <location>
        <position position="1"/>
    </location>
</feature>
<dbReference type="SUPFAM" id="SSF54768">
    <property type="entry name" value="dsRNA-binding domain-like"/>
    <property type="match status" value="1"/>
</dbReference>
<dbReference type="PROSITE" id="PS50137">
    <property type="entry name" value="DS_RBD"/>
    <property type="match status" value="1"/>
</dbReference>
<evidence type="ECO:0000256" key="1">
    <source>
        <dbReference type="ARBA" id="ARBA00022737"/>
    </source>
</evidence>
<evidence type="ECO:0000256" key="3">
    <source>
        <dbReference type="PROSITE-ProRule" id="PRU00266"/>
    </source>
</evidence>
<organism evidence="6 7">
    <name type="scientific">Ilex paraguariensis</name>
    <name type="common">yerba mate</name>
    <dbReference type="NCBI Taxonomy" id="185542"/>
    <lineage>
        <taxon>Eukaryota</taxon>
        <taxon>Viridiplantae</taxon>
        <taxon>Streptophyta</taxon>
        <taxon>Embryophyta</taxon>
        <taxon>Tracheophyta</taxon>
        <taxon>Spermatophyta</taxon>
        <taxon>Magnoliopsida</taxon>
        <taxon>eudicotyledons</taxon>
        <taxon>Gunneridae</taxon>
        <taxon>Pentapetalae</taxon>
        <taxon>asterids</taxon>
        <taxon>campanulids</taxon>
        <taxon>Aquifoliales</taxon>
        <taxon>Aquifoliaceae</taxon>
        <taxon>Ilex</taxon>
    </lineage>
</organism>
<name>A0ABC8S0F1_9AQUA</name>
<dbReference type="SMART" id="SM00358">
    <property type="entry name" value="DSRM"/>
    <property type="match status" value="1"/>
</dbReference>
<feature type="compositionally biased region" description="Low complexity" evidence="4">
    <location>
        <begin position="78"/>
        <end position="92"/>
    </location>
</feature>
<dbReference type="FunFam" id="3.30.160.20:FF:000036">
    <property type="entry name" value="Double-stranded RNA-binding protein 2"/>
    <property type="match status" value="1"/>
</dbReference>
<gene>
    <name evidence="6" type="ORF">ILEXP_LOCUS17826</name>
</gene>
<keyword evidence="2 3" id="KW-0694">RNA-binding</keyword>
<dbReference type="PANTHER" id="PTHR46031">
    <property type="match status" value="1"/>
</dbReference>
<dbReference type="InterPro" id="IPR014720">
    <property type="entry name" value="dsRBD_dom"/>
</dbReference>
<dbReference type="AlphaFoldDB" id="A0ABC8S0F1"/>
<sequence>DETGVYKNLLQETAHRAGLNLPAYTTVRAGPGRVPVFSCTVELAGLSFSGEPAKTKRQAQKNAAMAAWSVLKQLARRSSSSSTSPSIPSSESEGCEEQEQVVIARVLARLQPLESNNSKQNYQQRSIRTCRQPNPAGSSLYPECCAYTSFPSERTMYPLWQQAQLLQLQNHLLSLPNPSGALLNPHVLPFMQPIFQPNYLYFVAREQEFNPLGPGATIASPTRSMVTLQEIHEEKTEGSSCPSEVLDSPILGDCKMESIIQEPDWEDEQKGGGLGAKIGDSGELDRNLTGHFEWVAPKSTESRFHPVEFQPVNPYGCHSRQSIPRPHHSPSPSCQRISESPSSAPAPLRLRTTGSPRHCMPTIPTMKTGIPPYSATPSIVSRGPSPFMAPAVQIRSVVPVCSAPPATKMSSSGQDV</sequence>
<evidence type="ECO:0000313" key="6">
    <source>
        <dbReference type="EMBL" id="CAK9149756.1"/>
    </source>
</evidence>
<evidence type="ECO:0000259" key="5">
    <source>
        <dbReference type="PROSITE" id="PS50137"/>
    </source>
</evidence>
<dbReference type="EMBL" id="CAUOFW020001936">
    <property type="protein sequence ID" value="CAK9149756.1"/>
    <property type="molecule type" value="Genomic_DNA"/>
</dbReference>
<keyword evidence="7" id="KW-1185">Reference proteome</keyword>
<dbReference type="Proteomes" id="UP001642360">
    <property type="component" value="Unassembled WGS sequence"/>
</dbReference>
<dbReference type="Gene3D" id="3.30.160.20">
    <property type="match status" value="1"/>
</dbReference>
<feature type="region of interest" description="Disordered" evidence="4">
    <location>
        <begin position="76"/>
        <end position="96"/>
    </location>
</feature>
<protein>
    <recommendedName>
        <fullName evidence="5">DRBM domain-containing protein</fullName>
    </recommendedName>
</protein>
<feature type="domain" description="DRBM" evidence="5">
    <location>
        <begin position="5"/>
        <end position="73"/>
    </location>
</feature>
<reference evidence="6 7" key="1">
    <citation type="submission" date="2024-02" db="EMBL/GenBank/DDBJ databases">
        <authorList>
            <person name="Vignale AGUSTIN F."/>
            <person name="Sosa J E."/>
            <person name="Modenutti C."/>
        </authorList>
    </citation>
    <scope>NUCLEOTIDE SEQUENCE [LARGE SCALE GENOMIC DNA]</scope>
</reference>
<dbReference type="InterPro" id="IPR044451">
    <property type="entry name" value="AtDRB-like_DSRM_2"/>
</dbReference>
<dbReference type="PANTHER" id="PTHR46031:SF26">
    <property type="entry name" value="DOUBLE-STRANDED RNA-BINDING PROTEIN 2"/>
    <property type="match status" value="1"/>
</dbReference>
<comment type="caution">
    <text evidence="6">The sequence shown here is derived from an EMBL/GenBank/DDBJ whole genome shotgun (WGS) entry which is preliminary data.</text>
</comment>
<proteinExistence type="predicted"/>
<dbReference type="CDD" id="cd19908">
    <property type="entry name" value="DSRM_AtDRB-like_rpt2"/>
    <property type="match status" value="1"/>
</dbReference>
<dbReference type="GO" id="GO:0003725">
    <property type="term" value="F:double-stranded RNA binding"/>
    <property type="evidence" value="ECO:0007669"/>
    <property type="project" value="UniProtKB-ARBA"/>
</dbReference>
<evidence type="ECO:0000256" key="4">
    <source>
        <dbReference type="SAM" id="MobiDB-lite"/>
    </source>
</evidence>
<dbReference type="Pfam" id="PF00035">
    <property type="entry name" value="dsrm"/>
    <property type="match status" value="1"/>
</dbReference>
<evidence type="ECO:0000313" key="7">
    <source>
        <dbReference type="Proteomes" id="UP001642360"/>
    </source>
</evidence>
<feature type="region of interest" description="Disordered" evidence="4">
    <location>
        <begin position="315"/>
        <end position="370"/>
    </location>
</feature>
<accession>A0ABC8S0F1</accession>
<keyword evidence="1" id="KW-0677">Repeat</keyword>
<feature type="compositionally biased region" description="Low complexity" evidence="4">
    <location>
        <begin position="318"/>
        <end position="336"/>
    </location>
</feature>
<evidence type="ECO:0000256" key="2">
    <source>
        <dbReference type="ARBA" id="ARBA00022884"/>
    </source>
</evidence>